<evidence type="ECO:0000313" key="6">
    <source>
        <dbReference type="EMBL" id="KNC27081.1"/>
    </source>
</evidence>
<evidence type="ECO:0000256" key="4">
    <source>
        <dbReference type="ARBA" id="ARBA00029452"/>
    </source>
</evidence>
<feature type="domain" description="Protein phosphatase 1 regulatory subunit 35 C-terminal" evidence="5">
    <location>
        <begin position="31"/>
        <end position="136"/>
    </location>
</feature>
<evidence type="ECO:0000313" key="7">
    <source>
        <dbReference type="Proteomes" id="UP000037069"/>
    </source>
</evidence>
<keyword evidence="7" id="KW-1185">Reference proteome</keyword>
<comment type="subcellular location">
    <subcellularLocation>
        <location evidence="1">Cytoplasm</location>
        <location evidence="1">Cytoskeleton</location>
        <location evidence="1">Microtubule organizing center</location>
        <location evidence="1">Centrosome</location>
        <location evidence="1">Centriole</location>
    </subcellularLocation>
</comment>
<dbReference type="InterPro" id="IPR029135">
    <property type="entry name" value="PPP1R35_C"/>
</dbReference>
<comment type="similarity">
    <text evidence="4">Belongs to the PPP1R35 family.</text>
</comment>
<dbReference type="GO" id="GO:0005814">
    <property type="term" value="C:centriole"/>
    <property type="evidence" value="ECO:0007669"/>
    <property type="project" value="UniProtKB-SubCell"/>
</dbReference>
<keyword evidence="3" id="KW-0206">Cytoskeleton</keyword>
<comment type="caution">
    <text evidence="6">The sequence shown here is derived from an EMBL/GenBank/DDBJ whole genome shotgun (WGS) entry which is preliminary data.</text>
</comment>
<keyword evidence="2" id="KW-0963">Cytoplasm</keyword>
<organism evidence="6 7">
    <name type="scientific">Lucilia cuprina</name>
    <name type="common">Green bottle fly</name>
    <name type="synonym">Australian sheep blowfly</name>
    <dbReference type="NCBI Taxonomy" id="7375"/>
    <lineage>
        <taxon>Eukaryota</taxon>
        <taxon>Metazoa</taxon>
        <taxon>Ecdysozoa</taxon>
        <taxon>Arthropoda</taxon>
        <taxon>Hexapoda</taxon>
        <taxon>Insecta</taxon>
        <taxon>Pterygota</taxon>
        <taxon>Neoptera</taxon>
        <taxon>Endopterygota</taxon>
        <taxon>Diptera</taxon>
        <taxon>Brachycera</taxon>
        <taxon>Muscomorpha</taxon>
        <taxon>Oestroidea</taxon>
        <taxon>Calliphoridae</taxon>
        <taxon>Luciliinae</taxon>
        <taxon>Lucilia</taxon>
    </lineage>
</organism>
<dbReference type="OMA" id="EDYVQPI"/>
<reference evidence="6 7" key="1">
    <citation type="journal article" date="2015" name="Nat. Commun.">
        <title>Lucilia cuprina genome unlocks parasitic fly biology to underpin future interventions.</title>
        <authorList>
            <person name="Anstead C.A."/>
            <person name="Korhonen P.K."/>
            <person name="Young N.D."/>
            <person name="Hall R.S."/>
            <person name="Jex A.R."/>
            <person name="Murali S.C."/>
            <person name="Hughes D.S."/>
            <person name="Lee S.F."/>
            <person name="Perry T."/>
            <person name="Stroehlein A.J."/>
            <person name="Ansell B.R."/>
            <person name="Breugelmans B."/>
            <person name="Hofmann A."/>
            <person name="Qu J."/>
            <person name="Dugan S."/>
            <person name="Lee S.L."/>
            <person name="Chao H."/>
            <person name="Dinh H."/>
            <person name="Han Y."/>
            <person name="Doddapaneni H.V."/>
            <person name="Worley K.C."/>
            <person name="Muzny D.M."/>
            <person name="Ioannidis P."/>
            <person name="Waterhouse R.M."/>
            <person name="Zdobnov E.M."/>
            <person name="James P.J."/>
            <person name="Bagnall N.H."/>
            <person name="Kotze A.C."/>
            <person name="Gibbs R.A."/>
            <person name="Richards S."/>
            <person name="Batterham P."/>
            <person name="Gasser R.B."/>
        </authorList>
    </citation>
    <scope>NUCLEOTIDE SEQUENCE [LARGE SCALE GENOMIC DNA]</scope>
    <source>
        <strain evidence="6 7">LS</strain>
        <tissue evidence="6">Full body</tissue>
    </source>
</reference>
<evidence type="ECO:0000256" key="1">
    <source>
        <dbReference type="ARBA" id="ARBA00004114"/>
    </source>
</evidence>
<dbReference type="Pfam" id="PF15503">
    <property type="entry name" value="PPP1R35_C"/>
    <property type="match status" value="1"/>
</dbReference>
<dbReference type="Proteomes" id="UP000037069">
    <property type="component" value="Unassembled WGS sequence"/>
</dbReference>
<sequence length="158" mass="18166">MNSKPTLKSKCIASCSCSCQKCPQRQKLTKPTQNSTLRQKQQIEQLQKTNLLKNTNKTEDNLHLNPSKYTTKLNFGANHKLFKNLTPINVNDSILLPKDKMPIPKKYIPNNDKIPAPELQDFLDTVAPNTYVIPEPEINLEFMEYEFDVLSAYKQLIE</sequence>
<dbReference type="AlphaFoldDB" id="A0A0L0C4B0"/>
<name>A0A0L0C4B0_LUCCU</name>
<gene>
    <name evidence="6" type="ORF">FF38_00899</name>
</gene>
<accession>A0A0L0C4B0</accession>
<protein>
    <recommendedName>
        <fullName evidence="5">Protein phosphatase 1 regulatory subunit 35 C-terminal domain-containing protein</fullName>
    </recommendedName>
</protein>
<evidence type="ECO:0000256" key="3">
    <source>
        <dbReference type="ARBA" id="ARBA00023212"/>
    </source>
</evidence>
<evidence type="ECO:0000259" key="5">
    <source>
        <dbReference type="Pfam" id="PF15503"/>
    </source>
</evidence>
<dbReference type="OrthoDB" id="8191506at2759"/>
<dbReference type="EMBL" id="JRES01000934">
    <property type="protein sequence ID" value="KNC27081.1"/>
    <property type="molecule type" value="Genomic_DNA"/>
</dbReference>
<evidence type="ECO:0000256" key="2">
    <source>
        <dbReference type="ARBA" id="ARBA00022490"/>
    </source>
</evidence>
<proteinExistence type="inferred from homology"/>